<keyword evidence="14" id="KW-1185">Reference proteome</keyword>
<evidence type="ECO:0000256" key="9">
    <source>
        <dbReference type="RuleBase" id="RU000688"/>
    </source>
</evidence>
<feature type="compositionally biased region" description="Pro residues" evidence="10">
    <location>
        <begin position="62"/>
        <end position="84"/>
    </location>
</feature>
<evidence type="ECO:0000256" key="7">
    <source>
        <dbReference type="ARBA" id="ARBA00023170"/>
    </source>
</evidence>
<evidence type="ECO:0000313" key="14">
    <source>
        <dbReference type="Proteomes" id="UP001318040"/>
    </source>
</evidence>
<feature type="domain" description="G-protein coupled receptors family 1 profile" evidence="13">
    <location>
        <begin position="178"/>
        <end position="452"/>
    </location>
</feature>
<dbReference type="InterPro" id="IPR000276">
    <property type="entry name" value="GPCR_Rhodpsn"/>
</dbReference>
<feature type="signal peptide" evidence="12">
    <location>
        <begin position="1"/>
        <end position="22"/>
    </location>
</feature>
<organism evidence="14 15">
    <name type="scientific">Petromyzon marinus</name>
    <name type="common">Sea lamprey</name>
    <dbReference type="NCBI Taxonomy" id="7757"/>
    <lineage>
        <taxon>Eukaryota</taxon>
        <taxon>Metazoa</taxon>
        <taxon>Chordata</taxon>
        <taxon>Craniata</taxon>
        <taxon>Vertebrata</taxon>
        <taxon>Cyclostomata</taxon>
        <taxon>Hyperoartia</taxon>
        <taxon>Petromyzontiformes</taxon>
        <taxon>Petromyzontidae</taxon>
        <taxon>Petromyzon</taxon>
    </lineage>
</organism>
<dbReference type="AlphaFoldDB" id="A0AAJ7T624"/>
<name>A0AAJ7T624_PETMA</name>
<accession>A0AAJ7T624</accession>
<keyword evidence="7 9" id="KW-0675">Receptor</keyword>
<evidence type="ECO:0000256" key="10">
    <source>
        <dbReference type="SAM" id="MobiDB-lite"/>
    </source>
</evidence>
<dbReference type="PROSITE" id="PS00237">
    <property type="entry name" value="G_PROTEIN_RECEP_F1_1"/>
    <property type="match status" value="1"/>
</dbReference>
<feature type="region of interest" description="Disordered" evidence="10">
    <location>
        <begin position="26"/>
        <end position="45"/>
    </location>
</feature>
<feature type="region of interest" description="Disordered" evidence="10">
    <location>
        <begin position="54"/>
        <end position="117"/>
    </location>
</feature>
<keyword evidence="3 9" id="KW-0812">Transmembrane</keyword>
<dbReference type="PANTHER" id="PTHR22752">
    <property type="entry name" value="G PROTEIN-COUPLED RECEPTOR"/>
    <property type="match status" value="1"/>
</dbReference>
<evidence type="ECO:0000256" key="3">
    <source>
        <dbReference type="ARBA" id="ARBA00022692"/>
    </source>
</evidence>
<feature type="transmembrane region" description="Helical" evidence="11">
    <location>
        <begin position="240"/>
        <end position="260"/>
    </location>
</feature>
<evidence type="ECO:0000256" key="12">
    <source>
        <dbReference type="SAM" id="SignalP"/>
    </source>
</evidence>
<sequence>MSLLAIALFLLNIIILLSPCYSSSSSSSSCTSSRRGPGPHPHAQLPSLLHTFASRIPHHHPPPSQPPHLHPPAPPHLPPPPPGGHPHNQNPSPLQTSPLRSSSTMHNATTVDLPPSNFSVTPAGSGPWFSFTLQPGGQQDQQRHHHRQQQEDHRKQEVVVLAMQALAMLVIFILSLFGNAAVVLVIAKHRQLRTVTNAFIASLSGSDLLTALLCMPPSFASLFTRDDGWLLSDGRLCATTGLLNTCLGIVSTLTMTLISCDRYCAIVRQPHGKKLGRRRAAQLLAAVWLGSLLLAGPWYLLQVPNSWSHHQQQQQGNQQQQRRGGFVHCMYAFHAAAPSRLGSSYGVALIGVCYLLPFALMCFCHYNICKTVRLSEVRVRPVATYAYLLRFYSEMRTATTVLIMIVFIIVCWGPYCAMGIARAAGGYTFTPGLDAAAMCMAWANGAINPLIYAARNPNISMLLGRNREDGYRTGNPIASYLSSQGRAAGGGRRGRADRLRDRYADRPHQHQGQHHHLGQQQQHQGLQQQGQQLMAATARAGSGVSSSSPGNGELAMWACKSPAALFCTEVPGAETLPAGASVQDTANTCL</sequence>
<evidence type="ECO:0000256" key="4">
    <source>
        <dbReference type="ARBA" id="ARBA00022989"/>
    </source>
</evidence>
<keyword evidence="12" id="KW-0732">Signal</keyword>
<feature type="transmembrane region" description="Helical" evidence="11">
    <location>
        <begin position="345"/>
        <end position="368"/>
    </location>
</feature>
<evidence type="ECO:0000256" key="2">
    <source>
        <dbReference type="ARBA" id="ARBA00022475"/>
    </source>
</evidence>
<evidence type="ECO:0000256" key="6">
    <source>
        <dbReference type="ARBA" id="ARBA00023136"/>
    </source>
</evidence>
<keyword evidence="4 11" id="KW-1133">Transmembrane helix</keyword>
<dbReference type="InterPro" id="IPR017452">
    <property type="entry name" value="GPCR_Rhodpsn_7TM"/>
</dbReference>
<feature type="compositionally biased region" description="Low complexity" evidence="10">
    <location>
        <begin position="518"/>
        <end position="550"/>
    </location>
</feature>
<dbReference type="CTD" id="64582"/>
<dbReference type="KEGG" id="pmrn:116943290"/>
<evidence type="ECO:0000256" key="11">
    <source>
        <dbReference type="SAM" id="Phobius"/>
    </source>
</evidence>
<dbReference type="Pfam" id="PF00001">
    <property type="entry name" value="7tm_1"/>
    <property type="match status" value="1"/>
</dbReference>
<feature type="transmembrane region" description="Helical" evidence="11">
    <location>
        <begin position="158"/>
        <end position="186"/>
    </location>
</feature>
<dbReference type="RefSeq" id="XP_032811917.1">
    <property type="nucleotide sequence ID" value="XM_032956026.1"/>
</dbReference>
<feature type="compositionally biased region" description="Basic and acidic residues" evidence="10">
    <location>
        <begin position="494"/>
        <end position="508"/>
    </location>
</feature>
<feature type="compositionally biased region" description="Polar residues" evidence="10">
    <location>
        <begin position="94"/>
        <end position="117"/>
    </location>
</feature>
<dbReference type="SUPFAM" id="SSF81321">
    <property type="entry name" value="Family A G protein-coupled receptor-like"/>
    <property type="match status" value="1"/>
</dbReference>
<reference evidence="15" key="1">
    <citation type="submission" date="2025-08" db="UniProtKB">
        <authorList>
            <consortium name="RefSeq"/>
        </authorList>
    </citation>
    <scope>IDENTIFICATION</scope>
    <source>
        <tissue evidence="15">Sperm</tissue>
    </source>
</reference>
<dbReference type="PRINTS" id="PR00237">
    <property type="entry name" value="GPCRRHODOPSN"/>
</dbReference>
<evidence type="ECO:0000259" key="13">
    <source>
        <dbReference type="PROSITE" id="PS50262"/>
    </source>
</evidence>
<dbReference type="Gene3D" id="1.20.1070.10">
    <property type="entry name" value="Rhodopsin 7-helix transmembrane proteins"/>
    <property type="match status" value="1"/>
</dbReference>
<evidence type="ECO:0000256" key="8">
    <source>
        <dbReference type="ARBA" id="ARBA00023224"/>
    </source>
</evidence>
<dbReference type="PANTHER" id="PTHR22752:SF3">
    <property type="entry name" value="G-PROTEIN COUPLED RECEPTOR 135"/>
    <property type="match status" value="1"/>
</dbReference>
<keyword evidence="8 9" id="KW-0807">Transducer</keyword>
<feature type="transmembrane region" description="Helical" evidence="11">
    <location>
        <begin position="281"/>
        <end position="301"/>
    </location>
</feature>
<feature type="region of interest" description="Disordered" evidence="10">
    <location>
        <begin position="474"/>
        <end position="550"/>
    </location>
</feature>
<gene>
    <name evidence="15" type="primary">GPR135</name>
</gene>
<keyword evidence="5 9" id="KW-0297">G-protein coupled receptor</keyword>
<dbReference type="PROSITE" id="PS50262">
    <property type="entry name" value="G_PROTEIN_RECEP_F1_2"/>
    <property type="match status" value="1"/>
</dbReference>
<feature type="region of interest" description="Disordered" evidence="10">
    <location>
        <begin position="129"/>
        <end position="152"/>
    </location>
</feature>
<proteinExistence type="inferred from homology"/>
<feature type="transmembrane region" description="Helical" evidence="11">
    <location>
        <begin position="397"/>
        <end position="415"/>
    </location>
</feature>
<feature type="chain" id="PRO_5042511328" evidence="12">
    <location>
        <begin position="23"/>
        <end position="590"/>
    </location>
</feature>
<comment type="subcellular location">
    <subcellularLocation>
        <location evidence="1">Cell membrane</location>
        <topology evidence="1">Multi-pass membrane protein</topology>
    </subcellularLocation>
</comment>
<protein>
    <submittedName>
        <fullName evidence="15">G-protein coupled receptor 135</fullName>
    </submittedName>
</protein>
<feature type="transmembrane region" description="Helical" evidence="11">
    <location>
        <begin position="198"/>
        <end position="220"/>
    </location>
</feature>
<evidence type="ECO:0000313" key="15">
    <source>
        <dbReference type="RefSeq" id="XP_032811917.1"/>
    </source>
</evidence>
<comment type="similarity">
    <text evidence="9">Belongs to the G-protein coupled receptor 1 family.</text>
</comment>
<evidence type="ECO:0000256" key="5">
    <source>
        <dbReference type="ARBA" id="ARBA00023040"/>
    </source>
</evidence>
<evidence type="ECO:0000256" key="1">
    <source>
        <dbReference type="ARBA" id="ARBA00004651"/>
    </source>
</evidence>
<dbReference type="Proteomes" id="UP001318040">
    <property type="component" value="Chromosome 17"/>
</dbReference>
<keyword evidence="2" id="KW-1003">Cell membrane</keyword>
<dbReference type="GO" id="GO:0004930">
    <property type="term" value="F:G protein-coupled receptor activity"/>
    <property type="evidence" value="ECO:0007669"/>
    <property type="project" value="UniProtKB-KW"/>
</dbReference>
<keyword evidence="6 11" id="KW-0472">Membrane</keyword>
<dbReference type="GO" id="GO:0005886">
    <property type="term" value="C:plasma membrane"/>
    <property type="evidence" value="ECO:0007669"/>
    <property type="project" value="UniProtKB-SubCell"/>
</dbReference>